<dbReference type="Proteomes" id="UP001198151">
    <property type="component" value="Unassembled WGS sequence"/>
</dbReference>
<dbReference type="SUPFAM" id="SSF56266">
    <property type="entry name" value="DmpA/ArgJ-like"/>
    <property type="match status" value="1"/>
</dbReference>
<protein>
    <submittedName>
        <fullName evidence="2">P1 family peptidase</fullName>
    </submittedName>
</protein>
<comment type="similarity">
    <text evidence="1">Belongs to the peptidase S58 family.</text>
</comment>
<dbReference type="InterPro" id="IPR005321">
    <property type="entry name" value="Peptidase_S58_DmpA"/>
</dbReference>
<accession>A0ABS8FXQ7</accession>
<dbReference type="PANTHER" id="PTHR36512">
    <property type="entry name" value="D-AMINOPEPTIDASE"/>
    <property type="match status" value="1"/>
</dbReference>
<gene>
    <name evidence="2" type="ORF">LKD70_03430</name>
</gene>
<dbReference type="Gene3D" id="3.60.70.12">
    <property type="entry name" value="L-amino peptidase D-ALA esterase/amidase"/>
    <property type="match status" value="1"/>
</dbReference>
<keyword evidence="3" id="KW-1185">Reference proteome</keyword>
<evidence type="ECO:0000256" key="1">
    <source>
        <dbReference type="ARBA" id="ARBA00007068"/>
    </source>
</evidence>
<dbReference type="PANTHER" id="PTHR36512:SF3">
    <property type="entry name" value="BLR5678 PROTEIN"/>
    <property type="match status" value="1"/>
</dbReference>
<reference evidence="2 3" key="1">
    <citation type="submission" date="2021-10" db="EMBL/GenBank/DDBJ databases">
        <title>Anaerobic single-cell dispensing facilitates the cultivation of human gut bacteria.</title>
        <authorList>
            <person name="Afrizal A."/>
        </authorList>
    </citation>
    <scope>NUCLEOTIDE SEQUENCE [LARGE SCALE GENOMIC DNA]</scope>
    <source>
        <strain evidence="2 3">CLA-AA-H200</strain>
    </source>
</reference>
<sequence>MKREIGIRDIRGIRIGQTENTEAGTGCTVFLAENGEGMAAGLDVRGGGPASRESELLSPLAAAKTVHAVLLSGGSAFGLDAAGGVMQYLEERGIGFDVGVTKVPLVCQSSLFDLTVGDPGIRPDKAMGYAACLGAEQENYRDGSCGAGCGATVGKFAGMEFCMKTGIGSCAVSLGELQVGAVVAVNALGDVYDWKTGEKIAGMLTEDRKTFRDSCELMYASTEVIENKFTGNTTLGVVITNAAFNKAELGKIAGMAQDGLARSVRPVHTTADGDSIYALSVGRIRADQDLVGTLAAEAVSEAITRAVKNAAGAYGFPSYSDLHTEPQQ</sequence>
<dbReference type="RefSeq" id="WP_227706652.1">
    <property type="nucleotide sequence ID" value="NZ_JAJEQX010000004.1"/>
</dbReference>
<comment type="caution">
    <text evidence="2">The sequence shown here is derived from an EMBL/GenBank/DDBJ whole genome shotgun (WGS) entry which is preliminary data.</text>
</comment>
<evidence type="ECO:0000313" key="3">
    <source>
        <dbReference type="Proteomes" id="UP001198151"/>
    </source>
</evidence>
<dbReference type="InterPro" id="IPR016117">
    <property type="entry name" value="ArgJ-like_dom_sf"/>
</dbReference>
<dbReference type="Pfam" id="PF03576">
    <property type="entry name" value="Peptidase_S58"/>
    <property type="match status" value="1"/>
</dbReference>
<dbReference type="EMBL" id="JAJEQX010000004">
    <property type="protein sequence ID" value="MCC2253499.1"/>
    <property type="molecule type" value="Genomic_DNA"/>
</dbReference>
<organism evidence="2 3">
    <name type="scientific">Ruminococcus turbiniformis</name>
    <dbReference type="NCBI Taxonomy" id="2881258"/>
    <lineage>
        <taxon>Bacteria</taxon>
        <taxon>Bacillati</taxon>
        <taxon>Bacillota</taxon>
        <taxon>Clostridia</taxon>
        <taxon>Eubacteriales</taxon>
        <taxon>Oscillospiraceae</taxon>
        <taxon>Ruminococcus</taxon>
    </lineage>
</organism>
<proteinExistence type="inferred from homology"/>
<evidence type="ECO:0000313" key="2">
    <source>
        <dbReference type="EMBL" id="MCC2253499.1"/>
    </source>
</evidence>
<name>A0ABS8FXQ7_9FIRM</name>
<dbReference type="CDD" id="cd02252">
    <property type="entry name" value="nylC_like"/>
    <property type="match status" value="1"/>
</dbReference>